<dbReference type="RefSeq" id="WP_189012367.1">
    <property type="nucleotide sequence ID" value="NZ_BMPP01000052.1"/>
</dbReference>
<dbReference type="Gene3D" id="3.30.70.270">
    <property type="match status" value="1"/>
</dbReference>
<dbReference type="InterPro" id="IPR043128">
    <property type="entry name" value="Rev_trsase/Diguanyl_cyclase"/>
</dbReference>
<dbReference type="Pfam" id="PF00990">
    <property type="entry name" value="GGDEF"/>
    <property type="match status" value="1"/>
</dbReference>
<evidence type="ECO:0000259" key="1">
    <source>
        <dbReference type="PROSITE" id="PS50887"/>
    </source>
</evidence>
<evidence type="ECO:0000313" key="3">
    <source>
        <dbReference type="Proteomes" id="UP000647587"/>
    </source>
</evidence>
<gene>
    <name evidence="2" type="ORF">GCM10008955_42300</name>
</gene>
<reference evidence="3" key="1">
    <citation type="journal article" date="2019" name="Int. J. Syst. Evol. Microbiol.">
        <title>The Global Catalogue of Microorganisms (GCM) 10K type strain sequencing project: providing services to taxonomists for standard genome sequencing and annotation.</title>
        <authorList>
            <consortium name="The Broad Institute Genomics Platform"/>
            <consortium name="The Broad Institute Genome Sequencing Center for Infectious Disease"/>
            <person name="Wu L."/>
            <person name="Ma J."/>
        </authorList>
    </citation>
    <scope>NUCLEOTIDE SEQUENCE [LARGE SCALE GENOMIC DNA]</scope>
    <source>
        <strain evidence="3">JCM 30331</strain>
    </source>
</reference>
<dbReference type="PANTHER" id="PTHR46663:SF3">
    <property type="entry name" value="SLL0267 PROTEIN"/>
    <property type="match status" value="1"/>
</dbReference>
<feature type="domain" description="GGDEF" evidence="1">
    <location>
        <begin position="59"/>
        <end position="100"/>
    </location>
</feature>
<dbReference type="CDD" id="cd01949">
    <property type="entry name" value="GGDEF"/>
    <property type="match status" value="1"/>
</dbReference>
<name>A0ABQ2F2G1_9DEIO</name>
<organism evidence="2 3">
    <name type="scientific">Deinococcus malanensis</name>
    <dbReference type="NCBI Taxonomy" id="1706855"/>
    <lineage>
        <taxon>Bacteria</taxon>
        <taxon>Thermotogati</taxon>
        <taxon>Deinococcota</taxon>
        <taxon>Deinococci</taxon>
        <taxon>Deinococcales</taxon>
        <taxon>Deinococcaceae</taxon>
        <taxon>Deinococcus</taxon>
    </lineage>
</organism>
<sequence>MSRIVIDELELRLAMLQANETQVRGEYLAHHDALTGLPNRFMLLDRAKQALLHVQRRGTPIGMLVLDFDAFKAVNDSLGHAVGDELLTGQNDAVLTVGTG</sequence>
<protein>
    <recommendedName>
        <fullName evidence="1">GGDEF domain-containing protein</fullName>
    </recommendedName>
</protein>
<comment type="caution">
    <text evidence="2">The sequence shown here is derived from an EMBL/GenBank/DDBJ whole genome shotgun (WGS) entry which is preliminary data.</text>
</comment>
<proteinExistence type="predicted"/>
<dbReference type="NCBIfam" id="TIGR00254">
    <property type="entry name" value="GGDEF"/>
    <property type="match status" value="1"/>
</dbReference>
<dbReference type="PROSITE" id="PS50887">
    <property type="entry name" value="GGDEF"/>
    <property type="match status" value="1"/>
</dbReference>
<dbReference type="EMBL" id="BMPP01000052">
    <property type="protein sequence ID" value="GGK44066.1"/>
    <property type="molecule type" value="Genomic_DNA"/>
</dbReference>
<dbReference type="InterPro" id="IPR052163">
    <property type="entry name" value="DGC-Regulatory_Protein"/>
</dbReference>
<dbReference type="Proteomes" id="UP000647587">
    <property type="component" value="Unassembled WGS sequence"/>
</dbReference>
<dbReference type="PANTHER" id="PTHR46663">
    <property type="entry name" value="DIGUANYLATE CYCLASE DGCT-RELATED"/>
    <property type="match status" value="1"/>
</dbReference>
<dbReference type="SUPFAM" id="SSF55073">
    <property type="entry name" value="Nucleotide cyclase"/>
    <property type="match status" value="1"/>
</dbReference>
<dbReference type="InterPro" id="IPR029787">
    <property type="entry name" value="Nucleotide_cyclase"/>
</dbReference>
<dbReference type="InterPro" id="IPR000160">
    <property type="entry name" value="GGDEF_dom"/>
</dbReference>
<evidence type="ECO:0000313" key="2">
    <source>
        <dbReference type="EMBL" id="GGK44066.1"/>
    </source>
</evidence>
<accession>A0ABQ2F2G1</accession>
<keyword evidence="3" id="KW-1185">Reference proteome</keyword>